<dbReference type="Proteomes" id="UP000480178">
    <property type="component" value="Chromosome"/>
</dbReference>
<dbReference type="KEGG" id="rhoz:GXP67_28500"/>
<keyword evidence="2" id="KW-1185">Reference proteome</keyword>
<evidence type="ECO:0000313" key="1">
    <source>
        <dbReference type="EMBL" id="QHT70312.1"/>
    </source>
</evidence>
<protein>
    <submittedName>
        <fullName evidence="1">Phosphoribosylpyrophosphate synthetase</fullName>
    </submittedName>
</protein>
<dbReference type="RefSeq" id="WP_162446291.1">
    <property type="nucleotide sequence ID" value="NZ_CP048222.1"/>
</dbReference>
<evidence type="ECO:0000313" key="2">
    <source>
        <dbReference type="Proteomes" id="UP000480178"/>
    </source>
</evidence>
<sequence length="102" mass="11496">MQQYETLTDALNDLQERGYVYNFNLADDCLECKEENVRLHPEQFAITEFYRFEGPSDPADNSVVYAIESDQGVKGVLVNAYGVYADSISADMINKLRTVTSA</sequence>
<name>A0A6C0GRZ0_9BACT</name>
<gene>
    <name evidence="1" type="ORF">GXP67_28500</name>
</gene>
<reference evidence="1 2" key="1">
    <citation type="submission" date="2020-01" db="EMBL/GenBank/DDBJ databases">
        <authorList>
            <person name="Kim M.K."/>
        </authorList>
    </citation>
    <scope>NUCLEOTIDE SEQUENCE [LARGE SCALE GENOMIC DNA]</scope>
    <source>
        <strain evidence="1 2">172606-1</strain>
    </source>
</reference>
<dbReference type="AlphaFoldDB" id="A0A6C0GRZ0"/>
<proteinExistence type="predicted"/>
<accession>A0A6C0GRZ0</accession>
<organism evidence="1 2">
    <name type="scientific">Rhodocytophaga rosea</name>
    <dbReference type="NCBI Taxonomy" id="2704465"/>
    <lineage>
        <taxon>Bacteria</taxon>
        <taxon>Pseudomonadati</taxon>
        <taxon>Bacteroidota</taxon>
        <taxon>Cytophagia</taxon>
        <taxon>Cytophagales</taxon>
        <taxon>Rhodocytophagaceae</taxon>
        <taxon>Rhodocytophaga</taxon>
    </lineage>
</organism>
<dbReference type="EMBL" id="CP048222">
    <property type="protein sequence ID" value="QHT70312.1"/>
    <property type="molecule type" value="Genomic_DNA"/>
</dbReference>